<proteinExistence type="predicted"/>
<dbReference type="InterPro" id="IPR029058">
    <property type="entry name" value="AB_hydrolase_fold"/>
</dbReference>
<dbReference type="AlphaFoldDB" id="A0A2A4YYI8"/>
<keyword evidence="1" id="KW-0378">Hydrolase</keyword>
<gene>
    <name evidence="3" type="ORF">COB13_11595</name>
</gene>
<dbReference type="SUPFAM" id="SSF53474">
    <property type="entry name" value="alpha/beta-Hydrolases"/>
    <property type="match status" value="1"/>
</dbReference>
<dbReference type="PANTHER" id="PTHR48081:SF8">
    <property type="entry name" value="ALPHA_BETA HYDROLASE FOLD-3 DOMAIN-CONTAINING PROTEIN-RELATED"/>
    <property type="match status" value="1"/>
</dbReference>
<dbReference type="EMBL" id="NVUS01000015">
    <property type="protein sequence ID" value="PCI99549.1"/>
    <property type="molecule type" value="Genomic_DNA"/>
</dbReference>
<dbReference type="Gene3D" id="3.40.50.1820">
    <property type="entry name" value="alpha/beta hydrolase"/>
    <property type="match status" value="1"/>
</dbReference>
<evidence type="ECO:0000256" key="1">
    <source>
        <dbReference type="ARBA" id="ARBA00022801"/>
    </source>
</evidence>
<organism evidence="3">
    <name type="scientific">OCS116 cluster bacterium</name>
    <dbReference type="NCBI Taxonomy" id="2030921"/>
    <lineage>
        <taxon>Bacteria</taxon>
        <taxon>Pseudomonadati</taxon>
        <taxon>Pseudomonadota</taxon>
        <taxon>Alphaproteobacteria</taxon>
        <taxon>OCS116 cluster</taxon>
    </lineage>
</organism>
<evidence type="ECO:0000313" key="3">
    <source>
        <dbReference type="EMBL" id="PCI99549.1"/>
    </source>
</evidence>
<name>A0A2A4YYI8_9PROT</name>
<accession>A0A2A4YYI8</accession>
<dbReference type="GO" id="GO:0016787">
    <property type="term" value="F:hydrolase activity"/>
    <property type="evidence" value="ECO:0007669"/>
    <property type="project" value="UniProtKB-KW"/>
</dbReference>
<dbReference type="InterPro" id="IPR050300">
    <property type="entry name" value="GDXG_lipolytic_enzyme"/>
</dbReference>
<evidence type="ECO:0000259" key="2">
    <source>
        <dbReference type="Pfam" id="PF07859"/>
    </source>
</evidence>
<feature type="domain" description="Alpha/beta hydrolase fold-3" evidence="2">
    <location>
        <begin position="83"/>
        <end position="293"/>
    </location>
</feature>
<reference key="1">
    <citation type="submission" date="2017-08" db="EMBL/GenBank/DDBJ databases">
        <title>A dynamic microbial community with high functional redundancy inhabits the cold, oxic subseafloor aquifer.</title>
        <authorList>
            <person name="Tully B.J."/>
            <person name="Wheat C.G."/>
            <person name="Glazer B.T."/>
            <person name="Huber J.A."/>
        </authorList>
    </citation>
    <scope>NUCLEOTIDE SEQUENCE [LARGE SCALE GENOMIC DNA]</scope>
</reference>
<reference evidence="3" key="2">
    <citation type="journal article" date="2018" name="ISME J.">
        <title>A dynamic microbial community with high functional redundancy inhabits the cold, oxic subseafloor aquifer.</title>
        <authorList>
            <person name="Tully B.J."/>
            <person name="Wheat C.G."/>
            <person name="Glazer B.T."/>
            <person name="Huber J.A."/>
        </authorList>
    </citation>
    <scope>NUCLEOTIDE SEQUENCE</scope>
    <source>
        <strain evidence="3">NORP83</strain>
    </source>
</reference>
<dbReference type="Pfam" id="PF07859">
    <property type="entry name" value="Abhydrolase_3"/>
    <property type="match status" value="1"/>
</dbReference>
<sequence>MEYDYLVDKASWPTLNDMQPLNTEDNSVAAIAAHRQKSLEQSRLDQVGYKPSKIIHVAGLNGAPDVELRIFGELGGLEKPALYHIHGGGYIFGAAESNDDRNWVIARDNNCVIISVNYRKSPEAAFPEPLEDCYSGLVWVHRNASEINIDNRKIVITGDSAGGGLAAATALMAHDLGEVRLAGQVLIYPMADYRTGGADEISPNPTTGHYVWKREYNQFGWKHYRGDYDLADADNGYFSPTLRQDLSDIAPVYIATGALDLFLEENLDYATRVSKAGVPMELHVYPGAVHGFYNFGDCAITRKFVADRDAALACFWGRDS</sequence>
<dbReference type="InterPro" id="IPR013094">
    <property type="entry name" value="AB_hydrolase_3"/>
</dbReference>
<protein>
    <submittedName>
        <fullName evidence="3">Arylesterase</fullName>
    </submittedName>
</protein>
<comment type="caution">
    <text evidence="3">The sequence shown here is derived from an EMBL/GenBank/DDBJ whole genome shotgun (WGS) entry which is preliminary data.</text>
</comment>
<dbReference type="PANTHER" id="PTHR48081">
    <property type="entry name" value="AB HYDROLASE SUPERFAMILY PROTEIN C4A8.06C"/>
    <property type="match status" value="1"/>
</dbReference>